<sequence length="307" mass="34385">MEPIFLPEIFDEIFQHLNVPTLAQVVLLSSAYRRAAEQRLYRDARVKLHSFGRFTVSLLDVNHTHRKDALRRLTVTGIMPLSSDSRSVVVNRIALIVRAAPKLVDINIDSRPNIKPTPVSFVGRFELKQFRTTWPLDLRFLEIISQCPDLEHVAFGNSEIADYHGNNLDLPSLGSVEGRMDIVEFFVPYRPVWEICLRGVTPVQALKRLPTILEKSTVPLESLSICIASNEVPRVVTSIAQLFSSLRIFRIKGGQTYLKPGLKTILRLGLLSLVLPSGSKGTPSTLGNSARFLYVTTHGVWAGINLH</sequence>
<reference evidence="2" key="1">
    <citation type="journal article" date="2014" name="Proc. Natl. Acad. Sci. U.S.A.">
        <title>Extensive sampling of basidiomycete genomes demonstrates inadequacy of the white-rot/brown-rot paradigm for wood decay fungi.</title>
        <authorList>
            <person name="Riley R."/>
            <person name="Salamov A.A."/>
            <person name="Brown D.W."/>
            <person name="Nagy L.G."/>
            <person name="Floudas D."/>
            <person name="Held B.W."/>
            <person name="Levasseur A."/>
            <person name="Lombard V."/>
            <person name="Morin E."/>
            <person name="Otillar R."/>
            <person name="Lindquist E.A."/>
            <person name="Sun H."/>
            <person name="LaButti K.M."/>
            <person name="Schmutz J."/>
            <person name="Jabbour D."/>
            <person name="Luo H."/>
            <person name="Baker S.E."/>
            <person name="Pisabarro A.G."/>
            <person name="Walton J.D."/>
            <person name="Blanchette R.A."/>
            <person name="Henrissat B."/>
            <person name="Martin F."/>
            <person name="Cullen D."/>
            <person name="Hibbett D.S."/>
            <person name="Grigoriev I.V."/>
        </authorList>
    </citation>
    <scope>NUCLEOTIDE SEQUENCE [LARGE SCALE GENOMIC DNA]</scope>
    <source>
        <strain evidence="2">FD-172 SS1</strain>
    </source>
</reference>
<dbReference type="AlphaFoldDB" id="A0A067MSX7"/>
<protein>
    <recommendedName>
        <fullName evidence="3">F-box domain-containing protein</fullName>
    </recommendedName>
</protein>
<organism evidence="1 2">
    <name type="scientific">Botryobasidium botryosum (strain FD-172 SS1)</name>
    <dbReference type="NCBI Taxonomy" id="930990"/>
    <lineage>
        <taxon>Eukaryota</taxon>
        <taxon>Fungi</taxon>
        <taxon>Dikarya</taxon>
        <taxon>Basidiomycota</taxon>
        <taxon>Agaricomycotina</taxon>
        <taxon>Agaricomycetes</taxon>
        <taxon>Cantharellales</taxon>
        <taxon>Botryobasidiaceae</taxon>
        <taxon>Botryobasidium</taxon>
    </lineage>
</organism>
<gene>
    <name evidence="1" type="ORF">BOTBODRAFT_42315</name>
</gene>
<dbReference type="Proteomes" id="UP000027195">
    <property type="component" value="Unassembled WGS sequence"/>
</dbReference>
<accession>A0A067MSX7</accession>
<evidence type="ECO:0000313" key="2">
    <source>
        <dbReference type="Proteomes" id="UP000027195"/>
    </source>
</evidence>
<evidence type="ECO:0000313" key="1">
    <source>
        <dbReference type="EMBL" id="KDQ18719.1"/>
    </source>
</evidence>
<dbReference type="EMBL" id="KL198021">
    <property type="protein sequence ID" value="KDQ18719.1"/>
    <property type="molecule type" value="Genomic_DNA"/>
</dbReference>
<proteinExistence type="predicted"/>
<name>A0A067MSX7_BOTB1</name>
<evidence type="ECO:0008006" key="3">
    <source>
        <dbReference type="Google" id="ProtNLM"/>
    </source>
</evidence>
<dbReference type="HOGENOM" id="CLU_906115_0_0_1"/>
<dbReference type="InParanoid" id="A0A067MSX7"/>
<keyword evidence="2" id="KW-1185">Reference proteome</keyword>